<dbReference type="InterPro" id="IPR026881">
    <property type="entry name" value="WYL_dom"/>
</dbReference>
<dbReference type="PANTHER" id="PTHR34580:SF9">
    <property type="entry name" value="SLL5097 PROTEIN"/>
    <property type="match status" value="1"/>
</dbReference>
<gene>
    <name evidence="3" type="ORF">NG821_03350</name>
</gene>
<dbReference type="InterPro" id="IPR057727">
    <property type="entry name" value="WCX_dom"/>
</dbReference>
<dbReference type="EMBL" id="JAMXLY010000008">
    <property type="protein sequence ID" value="MCO6024889.1"/>
    <property type="molecule type" value="Genomic_DNA"/>
</dbReference>
<sequence>MANTKDYSTREKVLDRYLQDRRGHSRQELQDLCNKELERRGDKLITSRTTILNDLNEISNKYNVVIEAEQHGRITYYHYQDSDFSIFNSELTTEEYEKITLALSALKRLHGIPRFAWIDELEARLDIAINKPERPIVMFEDASYNRGMEHFTKLYDLIAHKATILLTYQDFRHDEPVQRTVYPYLLKQYNNRWFLLGSDKGYDTVSIYSLDRILSIVPSEEPFVESKLDLSATYFNDKIGVGVMKGENEVKQIIFRVSAHQKPYLITKPLHKSQKLVYEDSEGAVFSLHVKINFELQQELLAFGDLIEVLSPADLRAHIAERIEKSLAHYRKK</sequence>
<protein>
    <submittedName>
        <fullName evidence="3">WYL domain-containing protein</fullName>
    </submittedName>
</protein>
<accession>A0ABT1BVA5</accession>
<dbReference type="Pfam" id="PF13280">
    <property type="entry name" value="WYL"/>
    <property type="match status" value="1"/>
</dbReference>
<dbReference type="PROSITE" id="PS52050">
    <property type="entry name" value="WYL"/>
    <property type="match status" value="1"/>
</dbReference>
<evidence type="ECO:0000313" key="4">
    <source>
        <dbReference type="Proteomes" id="UP001204015"/>
    </source>
</evidence>
<organism evidence="3 4">
    <name type="scientific">Segatella cerevisiae</name>
    <dbReference type="NCBI Taxonomy" id="2053716"/>
    <lineage>
        <taxon>Bacteria</taxon>
        <taxon>Pseudomonadati</taxon>
        <taxon>Bacteroidota</taxon>
        <taxon>Bacteroidia</taxon>
        <taxon>Bacteroidales</taxon>
        <taxon>Prevotellaceae</taxon>
        <taxon>Segatella</taxon>
    </lineage>
</organism>
<keyword evidence="4" id="KW-1185">Reference proteome</keyword>
<evidence type="ECO:0000259" key="1">
    <source>
        <dbReference type="Pfam" id="PF13280"/>
    </source>
</evidence>
<dbReference type="InterPro" id="IPR051534">
    <property type="entry name" value="CBASS_pafABC_assoc_protein"/>
</dbReference>
<name>A0ABT1BVA5_9BACT</name>
<reference evidence="3 4" key="1">
    <citation type="submission" date="2022-06" db="EMBL/GenBank/DDBJ databases">
        <title>A taxonomic note on the genus Prevotella: Description of four novel genera and emended description of the genera Hallella and Xylanibacter.</title>
        <authorList>
            <person name="Hitch T.C.A."/>
        </authorList>
    </citation>
    <scope>NUCLEOTIDE SEQUENCE [LARGE SCALE GENOMIC DNA]</scope>
    <source>
        <strain evidence="3 4">DSM 100619</strain>
    </source>
</reference>
<feature type="domain" description="WYL" evidence="1">
    <location>
        <begin position="149"/>
        <end position="216"/>
    </location>
</feature>
<evidence type="ECO:0000259" key="2">
    <source>
        <dbReference type="Pfam" id="PF25583"/>
    </source>
</evidence>
<comment type="caution">
    <text evidence="3">The sequence shown here is derived from an EMBL/GenBank/DDBJ whole genome shotgun (WGS) entry which is preliminary data.</text>
</comment>
<dbReference type="PANTHER" id="PTHR34580">
    <property type="match status" value="1"/>
</dbReference>
<dbReference type="Pfam" id="PF25583">
    <property type="entry name" value="WCX"/>
    <property type="match status" value="1"/>
</dbReference>
<evidence type="ECO:0000313" key="3">
    <source>
        <dbReference type="EMBL" id="MCO6024889.1"/>
    </source>
</evidence>
<feature type="domain" description="WCX" evidence="2">
    <location>
        <begin position="254"/>
        <end position="325"/>
    </location>
</feature>
<proteinExistence type="predicted"/>
<dbReference type="Proteomes" id="UP001204015">
    <property type="component" value="Unassembled WGS sequence"/>
</dbReference>
<dbReference type="RefSeq" id="WP_252760253.1">
    <property type="nucleotide sequence ID" value="NZ_JAMXLY010000008.1"/>
</dbReference>